<dbReference type="Proteomes" id="UP000799291">
    <property type="component" value="Unassembled WGS sequence"/>
</dbReference>
<organism evidence="1 2">
    <name type="scientific">Lentithecium fluviatile CBS 122367</name>
    <dbReference type="NCBI Taxonomy" id="1168545"/>
    <lineage>
        <taxon>Eukaryota</taxon>
        <taxon>Fungi</taxon>
        <taxon>Dikarya</taxon>
        <taxon>Ascomycota</taxon>
        <taxon>Pezizomycotina</taxon>
        <taxon>Dothideomycetes</taxon>
        <taxon>Pleosporomycetidae</taxon>
        <taxon>Pleosporales</taxon>
        <taxon>Massarineae</taxon>
        <taxon>Lentitheciaceae</taxon>
        <taxon>Lentithecium</taxon>
    </lineage>
</organism>
<proteinExistence type="predicted"/>
<keyword evidence="2" id="KW-1185">Reference proteome</keyword>
<dbReference type="AlphaFoldDB" id="A0A6G1J7E7"/>
<protein>
    <recommendedName>
        <fullName evidence="3">Aminoglycoside phosphotransferase domain-containing protein</fullName>
    </recommendedName>
</protein>
<evidence type="ECO:0000313" key="2">
    <source>
        <dbReference type="Proteomes" id="UP000799291"/>
    </source>
</evidence>
<sequence>MRDGFQFVGRVPYPPTEPKQLVVASEVATMDYLRSHGIPVPEIYSYSAMPNNPAGTKYIFMELIVGPETIISVFAIPSALLVYKSTMSATVTECTDADPVTALTDGTKKEIAYLSKFGRLLHPYRTRREV</sequence>
<dbReference type="PANTHER" id="PTHR36091:SF2">
    <property type="entry name" value="AMINOGLYCOSIDE PHOSPHOTRANSFERASE DOMAIN-CONTAINING PROTEIN"/>
    <property type="match status" value="1"/>
</dbReference>
<dbReference type="GO" id="GO:0005739">
    <property type="term" value="C:mitochondrion"/>
    <property type="evidence" value="ECO:0007669"/>
    <property type="project" value="TreeGrafter"/>
</dbReference>
<accession>A0A6G1J7E7</accession>
<dbReference type="EMBL" id="MU005577">
    <property type="protein sequence ID" value="KAF2686436.1"/>
    <property type="molecule type" value="Genomic_DNA"/>
</dbReference>
<dbReference type="InterPro" id="IPR051035">
    <property type="entry name" value="Mito_inheritance_9"/>
</dbReference>
<gene>
    <name evidence="1" type="ORF">K458DRAFT_430260</name>
</gene>
<evidence type="ECO:0008006" key="3">
    <source>
        <dbReference type="Google" id="ProtNLM"/>
    </source>
</evidence>
<reference evidence="1" key="1">
    <citation type="journal article" date="2020" name="Stud. Mycol.">
        <title>101 Dothideomycetes genomes: a test case for predicting lifestyles and emergence of pathogens.</title>
        <authorList>
            <person name="Haridas S."/>
            <person name="Albert R."/>
            <person name="Binder M."/>
            <person name="Bloem J."/>
            <person name="Labutti K."/>
            <person name="Salamov A."/>
            <person name="Andreopoulos B."/>
            <person name="Baker S."/>
            <person name="Barry K."/>
            <person name="Bills G."/>
            <person name="Bluhm B."/>
            <person name="Cannon C."/>
            <person name="Castanera R."/>
            <person name="Culley D."/>
            <person name="Daum C."/>
            <person name="Ezra D."/>
            <person name="Gonzalez J."/>
            <person name="Henrissat B."/>
            <person name="Kuo A."/>
            <person name="Liang C."/>
            <person name="Lipzen A."/>
            <person name="Lutzoni F."/>
            <person name="Magnuson J."/>
            <person name="Mondo S."/>
            <person name="Nolan M."/>
            <person name="Ohm R."/>
            <person name="Pangilinan J."/>
            <person name="Park H.-J."/>
            <person name="Ramirez L."/>
            <person name="Alfaro M."/>
            <person name="Sun H."/>
            <person name="Tritt A."/>
            <person name="Yoshinaga Y."/>
            <person name="Zwiers L.-H."/>
            <person name="Turgeon B."/>
            <person name="Goodwin S."/>
            <person name="Spatafora J."/>
            <person name="Crous P."/>
            <person name="Grigoriev I."/>
        </authorList>
    </citation>
    <scope>NUCLEOTIDE SEQUENCE</scope>
    <source>
        <strain evidence="1">CBS 122367</strain>
    </source>
</reference>
<evidence type="ECO:0000313" key="1">
    <source>
        <dbReference type="EMBL" id="KAF2686436.1"/>
    </source>
</evidence>
<name>A0A6G1J7E7_9PLEO</name>
<dbReference type="PANTHER" id="PTHR36091">
    <property type="entry name" value="ALTERED INHERITANCE OF MITOCHONDRIA PROTEIN 9, MITOCHONDRIAL"/>
    <property type="match status" value="1"/>
</dbReference>
<dbReference type="OrthoDB" id="10003767at2759"/>